<name>A0ACB8GTT9_PSICU</name>
<dbReference type="EMBL" id="JAFIQS020000008">
    <property type="protein sequence ID" value="KAH9478847.1"/>
    <property type="molecule type" value="Genomic_DNA"/>
</dbReference>
<protein>
    <submittedName>
        <fullName evidence="1">Uncharacterized protein</fullName>
    </submittedName>
</protein>
<gene>
    <name evidence="1" type="ORF">JR316_0009309</name>
</gene>
<organism evidence="1 2">
    <name type="scientific">Psilocybe cubensis</name>
    <name type="common">Psychedelic mushroom</name>
    <name type="synonym">Stropharia cubensis</name>
    <dbReference type="NCBI Taxonomy" id="181762"/>
    <lineage>
        <taxon>Eukaryota</taxon>
        <taxon>Fungi</taxon>
        <taxon>Dikarya</taxon>
        <taxon>Basidiomycota</taxon>
        <taxon>Agaricomycotina</taxon>
        <taxon>Agaricomycetes</taxon>
        <taxon>Agaricomycetidae</taxon>
        <taxon>Agaricales</taxon>
        <taxon>Agaricineae</taxon>
        <taxon>Strophariaceae</taxon>
        <taxon>Psilocybe</taxon>
    </lineage>
</organism>
<dbReference type="Proteomes" id="UP000664032">
    <property type="component" value="Unassembled WGS sequence"/>
</dbReference>
<keyword evidence="2" id="KW-1185">Reference proteome</keyword>
<accession>A0ACB8GTT9</accession>
<reference evidence="1" key="1">
    <citation type="submission" date="2021-10" db="EMBL/GenBank/DDBJ databases">
        <title>Psilocybe cubensis genome.</title>
        <authorList>
            <person name="Mckernan K.J."/>
            <person name="Crawford S."/>
            <person name="Trippe A."/>
            <person name="Kane L.T."/>
            <person name="Mclaughlin S."/>
        </authorList>
    </citation>
    <scope>NUCLEOTIDE SEQUENCE</scope>
    <source>
        <strain evidence="1">MGC-MH-2018</strain>
    </source>
</reference>
<comment type="caution">
    <text evidence="1">The sequence shown here is derived from an EMBL/GenBank/DDBJ whole genome shotgun (WGS) entry which is preliminary data.</text>
</comment>
<proteinExistence type="predicted"/>
<evidence type="ECO:0000313" key="1">
    <source>
        <dbReference type="EMBL" id="KAH9478847.1"/>
    </source>
</evidence>
<sequence length="83" mass="9472">MEHTTHTFVAPQHLSPEDDMSCQSKLHMGQQAYQHGTHITYTARRTSKYQVGLREQPTSEEKRTGWHTASIKAYSAGKSHHSH</sequence>
<evidence type="ECO:0000313" key="2">
    <source>
        <dbReference type="Proteomes" id="UP000664032"/>
    </source>
</evidence>